<dbReference type="Proteomes" id="UP001497512">
    <property type="component" value="Chromosome 10"/>
</dbReference>
<keyword evidence="2" id="KW-0472">Membrane</keyword>
<feature type="region of interest" description="Disordered" evidence="1">
    <location>
        <begin position="215"/>
        <end position="268"/>
    </location>
</feature>
<organism evidence="3 4">
    <name type="scientific">Sphagnum troendelagicum</name>
    <dbReference type="NCBI Taxonomy" id="128251"/>
    <lineage>
        <taxon>Eukaryota</taxon>
        <taxon>Viridiplantae</taxon>
        <taxon>Streptophyta</taxon>
        <taxon>Embryophyta</taxon>
        <taxon>Bryophyta</taxon>
        <taxon>Sphagnophytina</taxon>
        <taxon>Sphagnopsida</taxon>
        <taxon>Sphagnales</taxon>
        <taxon>Sphagnaceae</taxon>
        <taxon>Sphagnum</taxon>
    </lineage>
</organism>
<dbReference type="PANTHER" id="PTHR35736:SF1">
    <property type="entry name" value="EXPRESSED PROTEIN"/>
    <property type="match status" value="1"/>
</dbReference>
<dbReference type="Pfam" id="PF25102">
    <property type="entry name" value="DUF7810"/>
    <property type="match status" value="1"/>
</dbReference>
<keyword evidence="4" id="KW-1185">Reference proteome</keyword>
<keyword evidence="2" id="KW-0812">Transmembrane</keyword>
<feature type="compositionally biased region" description="Basic and acidic residues" evidence="1">
    <location>
        <begin position="231"/>
        <end position="249"/>
    </location>
</feature>
<evidence type="ECO:0000256" key="1">
    <source>
        <dbReference type="SAM" id="MobiDB-lite"/>
    </source>
</evidence>
<name>A0ABP0TFA5_9BRYO</name>
<proteinExistence type="predicted"/>
<sequence>MAGGPAVRRSSSHRWRDQRRRWTFHLQLFVFGFLCFSAFFTVYELSRDGYLGVEYLSQQPQVILHHYESANRHSNFLHSATFQHTLAERDHWSVRVETSSSSGGWVNNNRSGLENSDQQLLSINFRNGEEEAVESAGEVPKITSSMYSEASDTGNREELWNPPQGYNWLGQGFLGKFTTWLSSSEDSEKPNSKLGEAGSVTGSLVHSSMNTGYINRLDENDGRIPGNGTKVNDKSAEGDKSLMSSREKTDEEEAHDTHASWPESNKTLTSDQCNADSLIYQSASEFEIPRVIPKCWKPPQPCGTAEEMGLSVVGDTRAASLRVRQMIKLYMLEHGAQRVVLLPGEEFCKRSFVLGHAFEDGFGNNVYKVLTAAGLSLLLNRSLIIGERGATNPTYVGGSKKPFIAFGDYIMFSNETFSMQKVKHLWALHDCAGKYKRPLTMQVDDLEPGFARSRCLCDDWTISPNAILWFKGTSDTVGLQCLLKNANGAMRSVAAKLLGIPSVPNSRPNTFGELLRAFMSPSPDIHHAVEWALKGGPDPDIALHLRMRHNHNQAAIAAASACILRTTHTLTNSQRKLRLVVVSDTPEVFHEIKGNVGELIETFQFDYMAYLNEFKNLSEVMSLHYGQPPRNRMKDWGEMPRWVSLVDFFLAARARVAVISGAYERVSTTYAQLVASLAAASTMMDGESSQPSKSSLFYSSFQPDLVAQGLMKQSGWGHSWRTFGGKLGCRNQTAQCARTPLLPYAWWDSPWQSPSSRDIHKLQMIGIEIDEVGQVSEHSLDDFCAAQEKPIVLQMRVPTCTKLKPCTSLIS</sequence>
<accession>A0ABP0TFA5</accession>
<reference evidence="3" key="1">
    <citation type="submission" date="2024-02" db="EMBL/GenBank/DDBJ databases">
        <authorList>
            <consortium name="ELIXIR-Norway"/>
            <consortium name="Elixir Norway"/>
        </authorList>
    </citation>
    <scope>NUCLEOTIDE SEQUENCE</scope>
</reference>
<evidence type="ECO:0000313" key="4">
    <source>
        <dbReference type="Proteomes" id="UP001497512"/>
    </source>
</evidence>
<dbReference type="EMBL" id="OZ019902">
    <property type="protein sequence ID" value="CAK9195111.1"/>
    <property type="molecule type" value="Genomic_DNA"/>
</dbReference>
<protein>
    <submittedName>
        <fullName evidence="3">Uncharacterized protein</fullName>
    </submittedName>
</protein>
<evidence type="ECO:0000313" key="3">
    <source>
        <dbReference type="EMBL" id="CAK9195111.1"/>
    </source>
</evidence>
<feature type="transmembrane region" description="Helical" evidence="2">
    <location>
        <begin position="21"/>
        <end position="43"/>
    </location>
</feature>
<evidence type="ECO:0000256" key="2">
    <source>
        <dbReference type="SAM" id="Phobius"/>
    </source>
</evidence>
<dbReference type="PANTHER" id="PTHR35736">
    <property type="entry name" value="EXPRESSED PROTEIN"/>
    <property type="match status" value="1"/>
</dbReference>
<keyword evidence="2" id="KW-1133">Transmembrane helix</keyword>
<gene>
    <name evidence="3" type="ORF">CSSPTR1EN2_LOCUS2861</name>
</gene>
<dbReference type="InterPro" id="IPR056712">
    <property type="entry name" value="DUF7810"/>
</dbReference>
<feature type="region of interest" description="Disordered" evidence="1">
    <location>
        <begin position="182"/>
        <end position="202"/>
    </location>
</feature>